<dbReference type="Proteomes" id="UP000755667">
    <property type="component" value="Unassembled WGS sequence"/>
</dbReference>
<gene>
    <name evidence="2" type="ORF">JQX41_15225</name>
    <name evidence="3" type="ORF">JQX48_15235</name>
</gene>
<dbReference type="EMBL" id="JAFBXE010000010">
    <property type="protein sequence ID" value="MBM2413666.1"/>
    <property type="molecule type" value="Genomic_DNA"/>
</dbReference>
<keyword evidence="1" id="KW-1133">Transmembrane helix</keyword>
<accession>A0A9Q2S0P8</accession>
<proteinExistence type="predicted"/>
<sequence>MPVTTFASMILAVIAASGLTVLAFAQFGILKVLPALIAVALLARWGLAHVPGDDEPA</sequence>
<keyword evidence="5" id="KW-1185">Reference proteome</keyword>
<evidence type="ECO:0000313" key="2">
    <source>
        <dbReference type="EMBL" id="MBM2413666.1"/>
    </source>
</evidence>
<evidence type="ECO:0000313" key="4">
    <source>
        <dbReference type="Proteomes" id="UP000755667"/>
    </source>
</evidence>
<feature type="transmembrane region" description="Helical" evidence="1">
    <location>
        <begin position="6"/>
        <end position="25"/>
    </location>
</feature>
<keyword evidence="1" id="KW-0472">Membrane</keyword>
<evidence type="ECO:0000313" key="3">
    <source>
        <dbReference type="EMBL" id="MBM2418335.1"/>
    </source>
</evidence>
<dbReference type="EMBL" id="JAFBXF010000010">
    <property type="protein sequence ID" value="MBM2418335.1"/>
    <property type="molecule type" value="Genomic_DNA"/>
</dbReference>
<keyword evidence="1" id="KW-0812">Transmembrane</keyword>
<evidence type="ECO:0000313" key="5">
    <source>
        <dbReference type="Proteomes" id="UP000809440"/>
    </source>
</evidence>
<reference evidence="2 5" key="1">
    <citation type="submission" date="2021-01" db="EMBL/GenBank/DDBJ databases">
        <title>Diatom-associated Roseobacters Show Island Model of Population Structure.</title>
        <authorList>
            <person name="Qu L."/>
            <person name="Feng X."/>
            <person name="Chen Y."/>
            <person name="Li L."/>
            <person name="Wang X."/>
            <person name="Hu Z."/>
            <person name="Wang H."/>
            <person name="Luo H."/>
        </authorList>
    </citation>
    <scope>NUCLEOTIDE SEQUENCE</scope>
    <source>
        <strain evidence="3 5">CC28-63</strain>
        <strain evidence="2">CC28-69</strain>
    </source>
</reference>
<comment type="caution">
    <text evidence="2">The sequence shown here is derived from an EMBL/GenBank/DDBJ whole genome shotgun (WGS) entry which is preliminary data.</text>
</comment>
<dbReference type="Proteomes" id="UP000809440">
    <property type="component" value="Unassembled WGS sequence"/>
</dbReference>
<dbReference type="AlphaFoldDB" id="A0A9Q2S0P8"/>
<protein>
    <submittedName>
        <fullName evidence="2">Uncharacterized protein</fullName>
    </submittedName>
</protein>
<evidence type="ECO:0000256" key="1">
    <source>
        <dbReference type="SAM" id="Phobius"/>
    </source>
</evidence>
<dbReference type="GeneID" id="62643623"/>
<dbReference type="RefSeq" id="WP_171046092.1">
    <property type="nucleotide sequence ID" value="NZ_JAFBWU010000010.1"/>
</dbReference>
<name>A0A9Q2S0P8_9RHOB</name>
<organism evidence="2 4">
    <name type="scientific">Marivita cryptomonadis</name>
    <dbReference type="NCBI Taxonomy" id="505252"/>
    <lineage>
        <taxon>Bacteria</taxon>
        <taxon>Pseudomonadati</taxon>
        <taxon>Pseudomonadota</taxon>
        <taxon>Alphaproteobacteria</taxon>
        <taxon>Rhodobacterales</taxon>
        <taxon>Roseobacteraceae</taxon>
        <taxon>Marivita</taxon>
    </lineage>
</organism>